<evidence type="ECO:0000256" key="1">
    <source>
        <dbReference type="SAM" id="Phobius"/>
    </source>
</evidence>
<feature type="transmembrane region" description="Helical" evidence="1">
    <location>
        <begin position="29"/>
        <end position="52"/>
    </location>
</feature>
<comment type="caution">
    <text evidence="2">The sequence shown here is derived from an EMBL/GenBank/DDBJ whole genome shotgun (WGS) entry which is preliminary data.</text>
</comment>
<dbReference type="Proteomes" id="UP000716004">
    <property type="component" value="Unassembled WGS sequence"/>
</dbReference>
<keyword evidence="1" id="KW-0472">Membrane</keyword>
<evidence type="ECO:0000313" key="2">
    <source>
        <dbReference type="EMBL" id="MBX8631802.1"/>
    </source>
</evidence>
<name>A0A8J7YJG0_9ARCH</name>
<protein>
    <submittedName>
        <fullName evidence="2">Uncharacterized protein</fullName>
    </submittedName>
</protein>
<keyword evidence="1" id="KW-0812">Transmembrane</keyword>
<keyword evidence="1" id="KW-1133">Transmembrane helix</keyword>
<dbReference type="AlphaFoldDB" id="A0A8J7YJG0"/>
<proteinExistence type="predicted"/>
<evidence type="ECO:0000313" key="3">
    <source>
        <dbReference type="EMBL" id="MBX8643462.1"/>
    </source>
</evidence>
<organism evidence="2 4">
    <name type="scientific">Candidatus Sysuiplasma superficiale</name>
    <dbReference type="NCBI Taxonomy" id="2823368"/>
    <lineage>
        <taxon>Archaea</taxon>
        <taxon>Methanobacteriati</taxon>
        <taxon>Thermoplasmatota</taxon>
        <taxon>Thermoplasmata</taxon>
        <taxon>Candidatus Sysuiplasmatales</taxon>
        <taxon>Candidatus Sysuiplasmataceae</taxon>
        <taxon>Candidatus Sysuiplasma</taxon>
    </lineage>
</organism>
<sequence length="67" mass="7558">MNIWIGAVLSVMYLFDVVASRFASLTVHFSFLFLTAVYVSSVLELTALSIILPRLRGAIGRYIYKNE</sequence>
<accession>A0A8J7YJG0</accession>
<dbReference type="Proteomes" id="UP000750197">
    <property type="component" value="Unassembled WGS sequence"/>
</dbReference>
<gene>
    <name evidence="2" type="ORF">J9259_04690</name>
    <name evidence="3" type="ORF">KIY12_01850</name>
</gene>
<dbReference type="EMBL" id="JAGVSJ010000009">
    <property type="protein sequence ID" value="MBX8631802.1"/>
    <property type="molecule type" value="Genomic_DNA"/>
</dbReference>
<evidence type="ECO:0000313" key="4">
    <source>
        <dbReference type="Proteomes" id="UP000716004"/>
    </source>
</evidence>
<reference evidence="2" key="1">
    <citation type="submission" date="2021-04" db="EMBL/GenBank/DDBJ databases">
        <title>Genomic insights into ecological role and evolution of a novel Thermoplasmata order Candidatus Sysuiplasmatales.</title>
        <authorList>
            <person name="Yuan Y."/>
        </authorList>
    </citation>
    <scope>NUCLEOTIDE SEQUENCE</scope>
    <source>
        <strain evidence="3">TUT19-bin139</strain>
        <strain evidence="2">YP2-bin.285</strain>
    </source>
</reference>
<dbReference type="EMBL" id="JAHEAC010000008">
    <property type="protein sequence ID" value="MBX8643462.1"/>
    <property type="molecule type" value="Genomic_DNA"/>
</dbReference>